<accession>A0A6J5LBP9</accession>
<feature type="region of interest" description="Disordered" evidence="1">
    <location>
        <begin position="495"/>
        <end position="515"/>
    </location>
</feature>
<organism evidence="2">
    <name type="scientific">uncultured Caudovirales phage</name>
    <dbReference type="NCBI Taxonomy" id="2100421"/>
    <lineage>
        <taxon>Viruses</taxon>
        <taxon>Duplodnaviria</taxon>
        <taxon>Heunggongvirae</taxon>
        <taxon>Uroviricota</taxon>
        <taxon>Caudoviricetes</taxon>
        <taxon>Peduoviridae</taxon>
        <taxon>Maltschvirus</taxon>
        <taxon>Maltschvirus maltsch</taxon>
    </lineage>
</organism>
<feature type="compositionally biased region" description="Basic and acidic residues" evidence="1">
    <location>
        <begin position="1"/>
        <end position="27"/>
    </location>
</feature>
<feature type="region of interest" description="Disordered" evidence="1">
    <location>
        <begin position="430"/>
        <end position="449"/>
    </location>
</feature>
<reference evidence="2" key="1">
    <citation type="submission" date="2020-04" db="EMBL/GenBank/DDBJ databases">
        <authorList>
            <person name="Chiriac C."/>
            <person name="Salcher M."/>
            <person name="Ghai R."/>
            <person name="Kavagutti S V."/>
        </authorList>
    </citation>
    <scope>NUCLEOTIDE SEQUENCE</scope>
</reference>
<feature type="compositionally biased region" description="Basic and acidic residues" evidence="1">
    <location>
        <begin position="90"/>
        <end position="102"/>
    </location>
</feature>
<sequence>MYEMAKKAREAMRGKAKRLSGETDSKVDSSNWTPAEPLNADVKTGMRPISKQGFKKGGKVEGAKAMTHAGRKPRKSGGRAITADSLINRNQKEANEDREGKKHVGALKTGGRAGKALGGAPTDALKQIRQQTMGFKKGGDVPKKAMGGLGMGAPVGAGRGAPAPVNPRMLAMLKEKRANAARGVPPAASMAPPAGGMPPMKKGGSVPKKAGGGERSALDRIKDAAGYNSPDYQPSKPNPDYQPKGGPSEEDKEALKAKIEGRKSGGRAARKAGGNVNYGPMEMPAGKKGASLKEQEAIAKHDQDLSKPKRGKAGHYDYGGIVPAGAAGPDARMGLVNKNALNFGSGAPGSPYKKGGMAKHEDIAEDKALIRQMVKPAARTKKFGGGALSDLNMGPAKATGGATKGKGKTNINIVINPGAKPDDQMAGMPGMPPGLPPRPPGGVPVPMGMPPAGAPPAAAPMPMPMPMPMPPSGGGMPPMGRKAGGKVYRSYKDMDAGAGSGLGRLEKTEIQKRKA</sequence>
<feature type="compositionally biased region" description="Low complexity" evidence="1">
    <location>
        <begin position="183"/>
        <end position="209"/>
    </location>
</feature>
<name>A0A6J5LBP9_9CAUD</name>
<feature type="compositionally biased region" description="Basic and acidic residues" evidence="1">
    <location>
        <begin position="504"/>
        <end position="515"/>
    </location>
</feature>
<dbReference type="EMBL" id="LR796242">
    <property type="protein sequence ID" value="CAB4130596.1"/>
    <property type="molecule type" value="Genomic_DNA"/>
</dbReference>
<gene>
    <name evidence="2" type="ORF">UFOVP120_16</name>
</gene>
<evidence type="ECO:0000313" key="2">
    <source>
        <dbReference type="EMBL" id="CAB4130596.1"/>
    </source>
</evidence>
<proteinExistence type="predicted"/>
<protein>
    <submittedName>
        <fullName evidence="2">Uncharacterized protein</fullName>
    </submittedName>
</protein>
<evidence type="ECO:0000256" key="1">
    <source>
        <dbReference type="SAM" id="MobiDB-lite"/>
    </source>
</evidence>
<feature type="region of interest" description="Disordered" evidence="1">
    <location>
        <begin position="180"/>
        <end position="281"/>
    </location>
</feature>
<feature type="region of interest" description="Disordered" evidence="1">
    <location>
        <begin position="1"/>
        <end position="122"/>
    </location>
</feature>
<feature type="compositionally biased region" description="Basic and acidic residues" evidence="1">
    <location>
        <begin position="247"/>
        <end position="263"/>
    </location>
</feature>